<organism evidence="2 3">
    <name type="scientific">Bacteroides intestinalis DSM 17393</name>
    <dbReference type="NCBI Taxonomy" id="471870"/>
    <lineage>
        <taxon>Bacteria</taxon>
        <taxon>Pseudomonadati</taxon>
        <taxon>Bacteroidota</taxon>
        <taxon>Bacteroidia</taxon>
        <taxon>Bacteroidales</taxon>
        <taxon>Bacteroidaceae</taxon>
        <taxon>Bacteroides</taxon>
    </lineage>
</organism>
<evidence type="ECO:0000313" key="3">
    <source>
        <dbReference type="Proteomes" id="UP000004596"/>
    </source>
</evidence>
<dbReference type="EMBL" id="ABJL02000008">
    <property type="protein sequence ID" value="EDV05610.1"/>
    <property type="molecule type" value="Genomic_DNA"/>
</dbReference>
<sequence length="248" mass="27966">MIMKNIANLFLLSLWVVCFGACEMDNYDAPDAAVIGQVYDHNGKPLQTALGQGNMKIRIKEISYANGDPNIVVTEQNLNMMMDGSFKNTRLFKGTYEMWPFETCGYPCEEEQMKVVELKSGKTAEVDFTITPYLTLEWVDAPYQDADGFLWASFKFTRNAKEGYDMPDVEKAQMIIGTTVSCAADGRYTDNTVAITNIQEGDVIKLKSKAKIEFDQKLFVRISANCKDKYQKSCYTDVKTIDAKGFGR</sequence>
<dbReference type="Gene3D" id="2.60.40.1120">
    <property type="entry name" value="Carboxypeptidase-like, regulatory domain"/>
    <property type="match status" value="1"/>
</dbReference>
<protein>
    <recommendedName>
        <fullName evidence="4">DUF3823 domain-containing protein</fullName>
    </recommendedName>
</protein>
<dbReference type="STRING" id="471870.BACINT_04758"/>
<feature type="chain" id="PRO_5002785590" description="DUF3823 domain-containing protein" evidence="1">
    <location>
        <begin position="21"/>
        <end position="248"/>
    </location>
</feature>
<dbReference type="Gene3D" id="2.60.40.2060">
    <property type="match status" value="1"/>
</dbReference>
<dbReference type="Proteomes" id="UP000004596">
    <property type="component" value="Unassembled WGS sequence"/>
</dbReference>
<dbReference type="eggNOG" id="ENOG5033TEI">
    <property type="taxonomic scope" value="Bacteria"/>
</dbReference>
<reference evidence="2 3" key="2">
    <citation type="submission" date="2008-04" db="EMBL/GenBank/DDBJ databases">
        <authorList>
            <person name="Fulton L."/>
            <person name="Clifton S."/>
            <person name="Fulton B."/>
            <person name="Xu J."/>
            <person name="Minx P."/>
            <person name="Pepin K.H."/>
            <person name="Johnson M."/>
            <person name="Thiruvilangam P."/>
            <person name="Bhonagiri V."/>
            <person name="Nash W.E."/>
            <person name="Mardis E.R."/>
            <person name="Wilson R.K."/>
        </authorList>
    </citation>
    <scope>NUCLEOTIDE SEQUENCE [LARGE SCALE GENOMIC DNA]</scope>
    <source>
        <strain evidence="2 3">DSM 17393</strain>
    </source>
</reference>
<comment type="caution">
    <text evidence="2">The sequence shown here is derived from an EMBL/GenBank/DDBJ whole genome shotgun (WGS) entry which is preliminary data.</text>
</comment>
<accession>B3CHV4</accession>
<name>B3CHV4_9BACE</name>
<feature type="signal peptide" evidence="1">
    <location>
        <begin position="1"/>
        <end position="20"/>
    </location>
</feature>
<evidence type="ECO:0000313" key="2">
    <source>
        <dbReference type="EMBL" id="EDV05610.1"/>
    </source>
</evidence>
<evidence type="ECO:0008006" key="4">
    <source>
        <dbReference type="Google" id="ProtNLM"/>
    </source>
</evidence>
<keyword evidence="1" id="KW-0732">Signal</keyword>
<reference evidence="2 3" key="1">
    <citation type="submission" date="2008-04" db="EMBL/GenBank/DDBJ databases">
        <title>Draft genome sequence of Bacteroides intestinalis (DSM 17393).</title>
        <authorList>
            <person name="Sudarsanam P."/>
            <person name="Ley R."/>
            <person name="Guruge J."/>
            <person name="Turnbaugh P.J."/>
            <person name="Mahowald M."/>
            <person name="Liep D."/>
            <person name="Gordon J."/>
        </authorList>
    </citation>
    <scope>NUCLEOTIDE SEQUENCE [LARGE SCALE GENOMIC DNA]</scope>
    <source>
        <strain evidence="2 3">DSM 17393</strain>
    </source>
</reference>
<evidence type="ECO:0000256" key="1">
    <source>
        <dbReference type="SAM" id="SignalP"/>
    </source>
</evidence>
<proteinExistence type="predicted"/>
<gene>
    <name evidence="2" type="ORF">BACINT_04758</name>
</gene>
<dbReference type="AlphaFoldDB" id="B3CHV4"/>